<dbReference type="AlphaFoldDB" id="A0AAD7V9D4"/>
<evidence type="ECO:0000256" key="1">
    <source>
        <dbReference type="ARBA" id="ARBA00022723"/>
    </source>
</evidence>
<feature type="compositionally biased region" description="Basic residues" evidence="5">
    <location>
        <begin position="1"/>
        <end position="23"/>
    </location>
</feature>
<reference evidence="7 8" key="1">
    <citation type="submission" date="2023-03" db="EMBL/GenBank/DDBJ databases">
        <title>Genome sequence of Lichtheimia ornata CBS 291.66.</title>
        <authorList>
            <person name="Mohabir J.T."/>
            <person name="Shea T.P."/>
            <person name="Kurbessoian T."/>
            <person name="Berby B."/>
            <person name="Fontaine J."/>
            <person name="Livny J."/>
            <person name="Gnirke A."/>
            <person name="Stajich J.E."/>
            <person name="Cuomo C.A."/>
        </authorList>
    </citation>
    <scope>NUCLEOTIDE SEQUENCE [LARGE SCALE GENOMIC DNA]</scope>
    <source>
        <strain evidence="7">CBS 291.66</strain>
    </source>
</reference>
<dbReference type="InterPro" id="IPR019787">
    <property type="entry name" value="Znf_PHD-finger"/>
</dbReference>
<dbReference type="RefSeq" id="XP_058346335.1">
    <property type="nucleotide sequence ID" value="XM_058482768.1"/>
</dbReference>
<dbReference type="PROSITE" id="PS01359">
    <property type="entry name" value="ZF_PHD_1"/>
    <property type="match status" value="1"/>
</dbReference>
<dbReference type="InterPro" id="IPR019786">
    <property type="entry name" value="Zinc_finger_PHD-type_CS"/>
</dbReference>
<evidence type="ECO:0000256" key="4">
    <source>
        <dbReference type="PROSITE-ProRule" id="PRU00146"/>
    </source>
</evidence>
<feature type="region of interest" description="Disordered" evidence="5">
    <location>
        <begin position="1"/>
        <end position="84"/>
    </location>
</feature>
<evidence type="ECO:0000313" key="8">
    <source>
        <dbReference type="Proteomes" id="UP001234581"/>
    </source>
</evidence>
<feature type="compositionally biased region" description="Low complexity" evidence="5">
    <location>
        <begin position="131"/>
        <end position="145"/>
    </location>
</feature>
<dbReference type="Gene3D" id="3.30.40.10">
    <property type="entry name" value="Zinc/RING finger domain, C3HC4 (zinc finger)"/>
    <property type="match status" value="1"/>
</dbReference>
<dbReference type="SUPFAM" id="SSF57903">
    <property type="entry name" value="FYVE/PHD zinc finger"/>
    <property type="match status" value="1"/>
</dbReference>
<feature type="compositionally biased region" description="Basic and acidic residues" evidence="5">
    <location>
        <begin position="380"/>
        <end position="390"/>
    </location>
</feature>
<dbReference type="EMBL" id="JARTCD010000008">
    <property type="protein sequence ID" value="KAJ8661422.1"/>
    <property type="molecule type" value="Genomic_DNA"/>
</dbReference>
<dbReference type="GO" id="GO:0008270">
    <property type="term" value="F:zinc ion binding"/>
    <property type="evidence" value="ECO:0007669"/>
    <property type="project" value="UniProtKB-KW"/>
</dbReference>
<name>A0AAD7V9D4_9FUNG</name>
<dbReference type="Pfam" id="PF00628">
    <property type="entry name" value="PHD"/>
    <property type="match status" value="1"/>
</dbReference>
<dbReference type="Proteomes" id="UP001234581">
    <property type="component" value="Unassembled WGS sequence"/>
</dbReference>
<comment type="caution">
    <text evidence="7">The sequence shown here is derived from an EMBL/GenBank/DDBJ whole genome shotgun (WGS) entry which is preliminary data.</text>
</comment>
<keyword evidence="1" id="KW-0479">Metal-binding</keyword>
<dbReference type="InterPro" id="IPR013083">
    <property type="entry name" value="Znf_RING/FYVE/PHD"/>
</dbReference>
<keyword evidence="3" id="KW-0862">Zinc</keyword>
<evidence type="ECO:0000256" key="3">
    <source>
        <dbReference type="ARBA" id="ARBA00022833"/>
    </source>
</evidence>
<dbReference type="InterPro" id="IPR001965">
    <property type="entry name" value="Znf_PHD"/>
</dbReference>
<organism evidence="7 8">
    <name type="scientific">Lichtheimia ornata</name>
    <dbReference type="NCBI Taxonomy" id="688661"/>
    <lineage>
        <taxon>Eukaryota</taxon>
        <taxon>Fungi</taxon>
        <taxon>Fungi incertae sedis</taxon>
        <taxon>Mucoromycota</taxon>
        <taxon>Mucoromycotina</taxon>
        <taxon>Mucoromycetes</taxon>
        <taxon>Mucorales</taxon>
        <taxon>Lichtheimiaceae</taxon>
        <taxon>Lichtheimia</taxon>
    </lineage>
</organism>
<dbReference type="InterPro" id="IPR011011">
    <property type="entry name" value="Znf_FYVE_PHD"/>
</dbReference>
<feature type="region of interest" description="Disordered" evidence="5">
    <location>
        <begin position="104"/>
        <end position="151"/>
    </location>
</feature>
<feature type="compositionally biased region" description="Low complexity" evidence="5">
    <location>
        <begin position="50"/>
        <end position="72"/>
    </location>
</feature>
<evidence type="ECO:0000256" key="2">
    <source>
        <dbReference type="ARBA" id="ARBA00022771"/>
    </source>
</evidence>
<protein>
    <recommendedName>
        <fullName evidence="6">PHD-type domain-containing protein</fullName>
    </recommendedName>
</protein>
<feature type="compositionally biased region" description="Polar residues" evidence="5">
    <location>
        <begin position="104"/>
        <end position="118"/>
    </location>
</feature>
<feature type="compositionally biased region" description="Low complexity" evidence="5">
    <location>
        <begin position="27"/>
        <end position="40"/>
    </location>
</feature>
<sequence length="482" mass="53080">MKRSSSRKLTRIKKSSSPHRVSKVTKQQQQQQQHQEQQQQKFYEIALKRPLSSSSSCPPLSPPSSISSPSSSVATPFSHNDAIVSDDDPQVHFLADQLKRQLSNALDKVSSSPSSSEHLGTATGGGDSKGPLRTSSLSTTTPPDLVSDDVGAPAASHRRLHNLDLLKQYLMFVAQEASIDIQHDDNNDGCGERKIVIGIPNENHHIHPGARLIESYVHGQSKMTSVIEGQNKASSCSSSSHTTTTTVPPKQQHRRRRRSSRQKQKPNAVPSSSASATAAAEPTRMIKCICDTPNEGFGAMVQCDDCHRWLHLECLKMTDEFAHQENFACPQCFVSNDNALDRRGRVSSSITWRYAARRESERMAAAMDMEMTSDEEEEGHQDQKSMRCCDNDNDDDNDTDVGTHSEASTPEYYVQSQEGGGASRMDYFAPHASDVFLCESSIHGPTTISPTTITTDALPSSLCTQDLLEFSFDTGPFWKPIL</sequence>
<evidence type="ECO:0000313" key="7">
    <source>
        <dbReference type="EMBL" id="KAJ8661422.1"/>
    </source>
</evidence>
<dbReference type="PROSITE" id="PS50016">
    <property type="entry name" value="ZF_PHD_2"/>
    <property type="match status" value="1"/>
</dbReference>
<dbReference type="GeneID" id="83210104"/>
<feature type="region of interest" description="Disordered" evidence="5">
    <location>
        <begin position="369"/>
        <end position="419"/>
    </location>
</feature>
<dbReference type="SMART" id="SM00249">
    <property type="entry name" value="PHD"/>
    <property type="match status" value="1"/>
</dbReference>
<evidence type="ECO:0000259" key="6">
    <source>
        <dbReference type="PROSITE" id="PS50016"/>
    </source>
</evidence>
<feature type="compositionally biased region" description="Basic residues" evidence="5">
    <location>
        <begin position="251"/>
        <end position="264"/>
    </location>
</feature>
<accession>A0AAD7V9D4</accession>
<feature type="compositionally biased region" description="Low complexity" evidence="5">
    <location>
        <begin position="234"/>
        <end position="250"/>
    </location>
</feature>
<keyword evidence="8" id="KW-1185">Reference proteome</keyword>
<evidence type="ECO:0000256" key="5">
    <source>
        <dbReference type="SAM" id="MobiDB-lite"/>
    </source>
</evidence>
<feature type="domain" description="PHD-type" evidence="6">
    <location>
        <begin position="285"/>
        <end position="335"/>
    </location>
</feature>
<proteinExistence type="predicted"/>
<feature type="region of interest" description="Disordered" evidence="5">
    <location>
        <begin position="227"/>
        <end position="278"/>
    </location>
</feature>
<gene>
    <name evidence="7" type="ORF">O0I10_002688</name>
</gene>
<keyword evidence="2 4" id="KW-0863">Zinc-finger</keyword>